<keyword evidence="3" id="KW-0238">DNA-binding</keyword>
<dbReference type="GO" id="GO:0000976">
    <property type="term" value="F:transcription cis-regulatory region binding"/>
    <property type="evidence" value="ECO:0007669"/>
    <property type="project" value="TreeGrafter"/>
</dbReference>
<accession>X1A931</accession>
<dbReference type="PANTHER" id="PTHR30126">
    <property type="entry name" value="HTH-TYPE TRANSCRIPTIONAL REGULATOR"/>
    <property type="match status" value="1"/>
</dbReference>
<evidence type="ECO:0000259" key="5">
    <source>
        <dbReference type="Pfam" id="PF03466"/>
    </source>
</evidence>
<dbReference type="InterPro" id="IPR005119">
    <property type="entry name" value="LysR_subst-bd"/>
</dbReference>
<protein>
    <recommendedName>
        <fullName evidence="5">LysR substrate-binding domain-containing protein</fullName>
    </recommendedName>
</protein>
<dbReference type="EMBL" id="BART01018855">
    <property type="protein sequence ID" value="GAG78855.1"/>
    <property type="molecule type" value="Genomic_DNA"/>
</dbReference>
<evidence type="ECO:0000256" key="4">
    <source>
        <dbReference type="ARBA" id="ARBA00023163"/>
    </source>
</evidence>
<evidence type="ECO:0000313" key="6">
    <source>
        <dbReference type="EMBL" id="GAG78855.1"/>
    </source>
</evidence>
<gene>
    <name evidence="6" type="ORF">S01H4_35455</name>
</gene>
<name>X1A931_9ZZZZ</name>
<comment type="similarity">
    <text evidence="1">Belongs to the LysR transcriptional regulatory family.</text>
</comment>
<keyword evidence="2" id="KW-0805">Transcription regulation</keyword>
<evidence type="ECO:0000256" key="1">
    <source>
        <dbReference type="ARBA" id="ARBA00009437"/>
    </source>
</evidence>
<proteinExistence type="inferred from homology"/>
<feature type="domain" description="LysR substrate-binding" evidence="5">
    <location>
        <begin position="2"/>
        <end position="186"/>
    </location>
</feature>
<comment type="caution">
    <text evidence="6">The sequence shown here is derived from an EMBL/GenBank/DDBJ whole genome shotgun (WGS) entry which is preliminary data.</text>
</comment>
<organism evidence="6">
    <name type="scientific">marine sediment metagenome</name>
    <dbReference type="NCBI Taxonomy" id="412755"/>
    <lineage>
        <taxon>unclassified sequences</taxon>
        <taxon>metagenomes</taxon>
        <taxon>ecological metagenomes</taxon>
    </lineage>
</organism>
<feature type="non-terminal residue" evidence="6">
    <location>
        <position position="1"/>
    </location>
</feature>
<dbReference type="GO" id="GO:0006355">
    <property type="term" value="P:regulation of DNA-templated transcription"/>
    <property type="evidence" value="ECO:0007669"/>
    <property type="project" value="TreeGrafter"/>
</dbReference>
<dbReference type="SUPFAM" id="SSF53850">
    <property type="entry name" value="Periplasmic binding protein-like II"/>
    <property type="match status" value="1"/>
</dbReference>
<reference evidence="6" key="1">
    <citation type="journal article" date="2014" name="Front. Microbiol.">
        <title>High frequency of phylogenetically diverse reductive dehalogenase-homologous genes in deep subseafloor sedimentary metagenomes.</title>
        <authorList>
            <person name="Kawai M."/>
            <person name="Futagami T."/>
            <person name="Toyoda A."/>
            <person name="Takaki Y."/>
            <person name="Nishi S."/>
            <person name="Hori S."/>
            <person name="Arai W."/>
            <person name="Tsubouchi T."/>
            <person name="Morono Y."/>
            <person name="Uchiyama I."/>
            <person name="Ito T."/>
            <person name="Fujiyama A."/>
            <person name="Inagaki F."/>
            <person name="Takami H."/>
        </authorList>
    </citation>
    <scope>NUCLEOTIDE SEQUENCE</scope>
    <source>
        <strain evidence="6">Expedition CK06-06</strain>
    </source>
</reference>
<sequence>TDLFSRFRLKYPAIHIRLETGDAAGAIERVQNGMADVTVAAWPNKLPVNLLFKTITTTPLVFIAPVVPSDVTSLTDRSDIPWKEVPMILAEQALSRKRANAWFAKRGIKPTIYAEVTGHEAILSMVRLGCGVGVVPKLVLDKSSLKEELRILDVKPALKPYSVGLCLHKNRLASPIVRAFWNIIEDTNND</sequence>
<dbReference type="Gene3D" id="3.40.190.290">
    <property type="match status" value="1"/>
</dbReference>
<dbReference type="Pfam" id="PF03466">
    <property type="entry name" value="LysR_substrate"/>
    <property type="match status" value="1"/>
</dbReference>
<evidence type="ECO:0000256" key="2">
    <source>
        <dbReference type="ARBA" id="ARBA00023015"/>
    </source>
</evidence>
<evidence type="ECO:0000256" key="3">
    <source>
        <dbReference type="ARBA" id="ARBA00023125"/>
    </source>
</evidence>
<dbReference type="PANTHER" id="PTHR30126:SF81">
    <property type="entry name" value="HTH-TYPE TRANSCRIPTIONAL REGULATOR ILVY"/>
    <property type="match status" value="1"/>
</dbReference>
<keyword evidence="4" id="KW-0804">Transcription</keyword>
<dbReference type="AlphaFoldDB" id="X1A931"/>